<dbReference type="eggNOG" id="COG4166">
    <property type="taxonomic scope" value="Bacteria"/>
</dbReference>
<gene>
    <name evidence="6" type="ordered locus">Plav_0248</name>
</gene>
<dbReference type="Gene3D" id="3.40.190.10">
    <property type="entry name" value="Periplasmic binding protein-like II"/>
    <property type="match status" value="1"/>
</dbReference>
<organism evidence="6 7">
    <name type="scientific">Parvibaculum lavamentivorans (strain DS-1 / DSM 13023 / NCIMB 13966)</name>
    <dbReference type="NCBI Taxonomy" id="402881"/>
    <lineage>
        <taxon>Bacteria</taxon>
        <taxon>Pseudomonadati</taxon>
        <taxon>Pseudomonadota</taxon>
        <taxon>Alphaproteobacteria</taxon>
        <taxon>Hyphomicrobiales</taxon>
        <taxon>Parvibaculaceae</taxon>
        <taxon>Parvibaculum</taxon>
    </lineage>
</organism>
<dbReference type="InterPro" id="IPR030678">
    <property type="entry name" value="Peptide/Ni-bd"/>
</dbReference>
<dbReference type="InterPro" id="IPR039424">
    <property type="entry name" value="SBP_5"/>
</dbReference>
<dbReference type="EMBL" id="CP000774">
    <property type="protein sequence ID" value="ABS61871.1"/>
    <property type="molecule type" value="Genomic_DNA"/>
</dbReference>
<evidence type="ECO:0000256" key="3">
    <source>
        <dbReference type="ARBA" id="ARBA00022729"/>
    </source>
</evidence>
<name>A7HPN8_PARL1</name>
<protein>
    <submittedName>
        <fullName evidence="6">Extracellular solute-binding protein family 5</fullName>
    </submittedName>
</protein>
<comment type="similarity">
    <text evidence="2">Belongs to the bacterial solute-binding protein 5 family.</text>
</comment>
<proteinExistence type="inferred from homology"/>
<dbReference type="GO" id="GO:1904680">
    <property type="term" value="F:peptide transmembrane transporter activity"/>
    <property type="evidence" value="ECO:0007669"/>
    <property type="project" value="TreeGrafter"/>
</dbReference>
<dbReference type="GO" id="GO:0043190">
    <property type="term" value="C:ATP-binding cassette (ABC) transporter complex"/>
    <property type="evidence" value="ECO:0007669"/>
    <property type="project" value="InterPro"/>
</dbReference>
<feature type="chain" id="PRO_5002710368" evidence="4">
    <location>
        <begin position="23"/>
        <end position="626"/>
    </location>
</feature>
<dbReference type="PIRSF" id="PIRSF002741">
    <property type="entry name" value="MppA"/>
    <property type="match status" value="1"/>
</dbReference>
<dbReference type="AlphaFoldDB" id="A7HPN8"/>
<reference evidence="6 7" key="1">
    <citation type="journal article" date="2011" name="Stand. Genomic Sci.">
        <title>Complete genome sequence of Parvibaculum lavamentivorans type strain (DS-1(T)).</title>
        <authorList>
            <person name="Schleheck D."/>
            <person name="Weiss M."/>
            <person name="Pitluck S."/>
            <person name="Bruce D."/>
            <person name="Land M.L."/>
            <person name="Han S."/>
            <person name="Saunders E."/>
            <person name="Tapia R."/>
            <person name="Detter C."/>
            <person name="Brettin T."/>
            <person name="Han J."/>
            <person name="Woyke T."/>
            <person name="Goodwin L."/>
            <person name="Pennacchio L."/>
            <person name="Nolan M."/>
            <person name="Cook A.M."/>
            <person name="Kjelleberg S."/>
            <person name="Thomas T."/>
        </authorList>
    </citation>
    <scope>NUCLEOTIDE SEQUENCE [LARGE SCALE GENOMIC DNA]</scope>
    <source>
        <strain evidence="7">DS-1 / DSM 13023 / NCIMB 13966</strain>
    </source>
</reference>
<dbReference type="STRING" id="402881.Plav_0248"/>
<dbReference type="PANTHER" id="PTHR30290">
    <property type="entry name" value="PERIPLASMIC BINDING COMPONENT OF ABC TRANSPORTER"/>
    <property type="match status" value="1"/>
</dbReference>
<dbReference type="InterPro" id="IPR000914">
    <property type="entry name" value="SBP_5_dom"/>
</dbReference>
<evidence type="ECO:0000256" key="1">
    <source>
        <dbReference type="ARBA" id="ARBA00004418"/>
    </source>
</evidence>
<comment type="subcellular location">
    <subcellularLocation>
        <location evidence="1">Periplasm</location>
    </subcellularLocation>
</comment>
<dbReference type="Gene3D" id="3.10.105.10">
    <property type="entry name" value="Dipeptide-binding Protein, Domain 3"/>
    <property type="match status" value="1"/>
</dbReference>
<sequence>MKKPLSVSRRQMLALTGGAAVAAYLPSSGLQAAPARRSHGMSIFGELKYGADFQHFDYVNPLAPKGGVFSQIGPVAAFNASFYTFDTLNGYILKGNAPQGLHHIFDTLMVRAFDEPDALYGLLAESVEASDNGNLYTFHLRDGARFHDGTKVTAEDAAFSFALLKEKGHPLIAQNLKEMAAAEARDEATLDIRFTGAQTRDLPLFIAGVLPVFSKSFYTENDFSAASLKAPLGSGPYRIGDFRASRFINYQRVDEYWGRDLPVNRGKWNFDRLRYEYFRDRTAQFEAFKAGNYLFREEFTSKTWATEYNFPAVKDGRVKLVTLPDNTPSGAQGWFLNTRREKFQDRRVREALGLAFDFEWTNKNLFYGLYKRTESYFENSPMKASGEPDGAELALLEPWRDDLPPEVFGAAITPPASDGSGQDRRLLRRAASLLDESGWRIARGGLRRNEAGEVLSVEFLDDEPMFERIVAPLVKNLKLLGIDARIRQVDTAQYQDRMNNYDFDASIRRYSLGLTPGIEIRSYWHSDFANVPGGRNLSGISNPAIDALIEKIIAADNREDQVVAARALDRVLRAGHYWIPQWHKNLHHLAFWDVFAWPDVKPAYDRGVEATWWAATEEAIPSGSED</sequence>
<dbReference type="Pfam" id="PF00496">
    <property type="entry name" value="SBP_bac_5"/>
    <property type="match status" value="1"/>
</dbReference>
<keyword evidence="7" id="KW-1185">Reference proteome</keyword>
<evidence type="ECO:0000256" key="4">
    <source>
        <dbReference type="SAM" id="SignalP"/>
    </source>
</evidence>
<feature type="domain" description="Solute-binding protein family 5" evidence="5">
    <location>
        <begin position="119"/>
        <end position="518"/>
    </location>
</feature>
<dbReference type="HOGENOM" id="CLU_023171_0_0_5"/>
<evidence type="ECO:0000313" key="6">
    <source>
        <dbReference type="EMBL" id="ABS61871.1"/>
    </source>
</evidence>
<dbReference type="SUPFAM" id="SSF53850">
    <property type="entry name" value="Periplasmic binding protein-like II"/>
    <property type="match status" value="1"/>
</dbReference>
<feature type="signal peptide" evidence="4">
    <location>
        <begin position="1"/>
        <end position="22"/>
    </location>
</feature>
<evidence type="ECO:0000313" key="7">
    <source>
        <dbReference type="Proteomes" id="UP000006377"/>
    </source>
</evidence>
<evidence type="ECO:0000259" key="5">
    <source>
        <dbReference type="Pfam" id="PF00496"/>
    </source>
</evidence>
<dbReference type="InterPro" id="IPR006311">
    <property type="entry name" value="TAT_signal"/>
</dbReference>
<dbReference type="CDD" id="cd08497">
    <property type="entry name" value="MbnE-like"/>
    <property type="match status" value="1"/>
</dbReference>
<dbReference type="GO" id="GO:0042884">
    <property type="term" value="P:microcin transport"/>
    <property type="evidence" value="ECO:0007669"/>
    <property type="project" value="TreeGrafter"/>
</dbReference>
<dbReference type="PANTHER" id="PTHR30290:SF64">
    <property type="entry name" value="ABC TRANSPORTER PERIPLASMIC BINDING PROTEIN"/>
    <property type="match status" value="1"/>
</dbReference>
<dbReference type="GO" id="GO:0015833">
    <property type="term" value="P:peptide transport"/>
    <property type="evidence" value="ECO:0007669"/>
    <property type="project" value="TreeGrafter"/>
</dbReference>
<evidence type="ECO:0000256" key="2">
    <source>
        <dbReference type="ARBA" id="ARBA00005695"/>
    </source>
</evidence>
<dbReference type="OrthoDB" id="9803988at2"/>
<dbReference type="KEGG" id="pla:Plav_0248"/>
<dbReference type="PROSITE" id="PS51318">
    <property type="entry name" value="TAT"/>
    <property type="match status" value="1"/>
</dbReference>
<dbReference type="GO" id="GO:0030288">
    <property type="term" value="C:outer membrane-bounded periplasmic space"/>
    <property type="evidence" value="ECO:0007669"/>
    <property type="project" value="TreeGrafter"/>
</dbReference>
<keyword evidence="3 4" id="KW-0732">Signal</keyword>
<accession>A7HPN8</accession>
<dbReference type="Proteomes" id="UP000006377">
    <property type="component" value="Chromosome"/>
</dbReference>
<dbReference type="RefSeq" id="WP_011995162.1">
    <property type="nucleotide sequence ID" value="NC_009719.1"/>
</dbReference>